<gene>
    <name evidence="1" type="ORF">AO384_0736</name>
</gene>
<evidence type="ECO:0000313" key="1">
    <source>
        <dbReference type="EMBL" id="OAU97139.1"/>
    </source>
</evidence>
<evidence type="ECO:0000313" key="2">
    <source>
        <dbReference type="Proteomes" id="UP000078228"/>
    </source>
</evidence>
<sequence>MQLFSQEYDAIKRYYQLKQANPTADIRLSKITRLVKELNPKQLGYILSVPKLGIKRLFDSQCQAASLAELIAKDYPATPISIEQMPH</sequence>
<comment type="caution">
    <text evidence="1">The sequence shown here is derived from an EMBL/GenBank/DDBJ whole genome shotgun (WGS) entry which is preliminary data.</text>
</comment>
<name>A0A198ULH0_MORCA</name>
<dbReference type="AlphaFoldDB" id="A0A198ULH0"/>
<dbReference type="PATRIC" id="fig|480.237.peg.311"/>
<reference evidence="1 2" key="1">
    <citation type="journal article" date="2016" name="Genome Biol. Evol.">
        <title>Comparative Genomic Analyses of the Moraxella catarrhalis Serosensitive and Seroresistant Lineages Demonstrate Their Independent Evolution.</title>
        <authorList>
            <person name="Earl J.P."/>
            <person name="de Vries S.P."/>
            <person name="Ahmed A."/>
            <person name="Powell E."/>
            <person name="Schultz M.P."/>
            <person name="Hermans P.W."/>
            <person name="Hill D.J."/>
            <person name="Zhou Z."/>
            <person name="Constantinidou C.I."/>
            <person name="Hu F.Z."/>
            <person name="Bootsma H.J."/>
            <person name="Ehrlich G.D."/>
        </authorList>
    </citation>
    <scope>NUCLEOTIDE SEQUENCE [LARGE SCALE GENOMIC DNA]</scope>
    <source>
        <strain evidence="1 2">Z7542</strain>
    </source>
</reference>
<dbReference type="EMBL" id="LXHC01000009">
    <property type="protein sequence ID" value="OAU97139.1"/>
    <property type="molecule type" value="Genomic_DNA"/>
</dbReference>
<organism evidence="1 2">
    <name type="scientific">Moraxella catarrhalis</name>
    <name type="common">Branhamella catarrhalis</name>
    <dbReference type="NCBI Taxonomy" id="480"/>
    <lineage>
        <taxon>Bacteria</taxon>
        <taxon>Pseudomonadati</taxon>
        <taxon>Pseudomonadota</taxon>
        <taxon>Gammaproteobacteria</taxon>
        <taxon>Moraxellales</taxon>
        <taxon>Moraxellaceae</taxon>
        <taxon>Moraxella</taxon>
    </lineage>
</organism>
<dbReference type="Proteomes" id="UP000078228">
    <property type="component" value="Unassembled WGS sequence"/>
</dbReference>
<accession>A0A198ULH0</accession>
<proteinExistence type="predicted"/>
<keyword evidence="2" id="KW-1185">Reference proteome</keyword>
<protein>
    <submittedName>
        <fullName evidence="1">Uncharacterized protein</fullName>
    </submittedName>
</protein>